<dbReference type="Proteomes" id="UP000746751">
    <property type="component" value="Unassembled WGS sequence"/>
</dbReference>
<evidence type="ECO:0000313" key="2">
    <source>
        <dbReference type="EMBL" id="HJG31525.1"/>
    </source>
</evidence>
<evidence type="ECO:0000313" key="3">
    <source>
        <dbReference type="Proteomes" id="UP000746751"/>
    </source>
</evidence>
<reference evidence="2" key="1">
    <citation type="journal article" date="2021" name="PeerJ">
        <title>Extensive microbial diversity within the chicken gut microbiome revealed by metagenomics and culture.</title>
        <authorList>
            <person name="Gilroy R."/>
            <person name="Ravi A."/>
            <person name="Getino M."/>
            <person name="Pursley I."/>
            <person name="Horton D.L."/>
            <person name="Alikhan N.F."/>
            <person name="Baker D."/>
            <person name="Gharbi K."/>
            <person name="Hall N."/>
            <person name="Watson M."/>
            <person name="Adriaenssens E.M."/>
            <person name="Foster-Nyarko E."/>
            <person name="Jarju S."/>
            <person name="Secka A."/>
            <person name="Antonio M."/>
            <person name="Oren A."/>
            <person name="Chaudhuri R.R."/>
            <person name="La Ragione R."/>
            <person name="Hildebrand F."/>
            <person name="Pallen M.J."/>
        </authorList>
    </citation>
    <scope>NUCLEOTIDE SEQUENCE</scope>
    <source>
        <strain evidence="2">ChiGjej2B2-7701</strain>
    </source>
</reference>
<dbReference type="InterPro" id="IPR000281">
    <property type="entry name" value="HTH_RpiR"/>
</dbReference>
<dbReference type="Gene3D" id="1.10.10.10">
    <property type="entry name" value="Winged helix-like DNA-binding domain superfamily/Winged helix DNA-binding domain"/>
    <property type="match status" value="1"/>
</dbReference>
<reference evidence="2" key="2">
    <citation type="submission" date="2021-09" db="EMBL/GenBank/DDBJ databases">
        <authorList>
            <person name="Gilroy R."/>
        </authorList>
    </citation>
    <scope>NUCLEOTIDE SEQUENCE</scope>
    <source>
        <strain evidence="2">ChiGjej2B2-7701</strain>
    </source>
</reference>
<dbReference type="GO" id="GO:1901135">
    <property type="term" value="P:carbohydrate derivative metabolic process"/>
    <property type="evidence" value="ECO:0007669"/>
    <property type="project" value="InterPro"/>
</dbReference>
<dbReference type="InterPro" id="IPR036388">
    <property type="entry name" value="WH-like_DNA-bd_sf"/>
</dbReference>
<dbReference type="GO" id="GO:0003700">
    <property type="term" value="F:DNA-binding transcription factor activity"/>
    <property type="evidence" value="ECO:0007669"/>
    <property type="project" value="InterPro"/>
</dbReference>
<dbReference type="PANTHER" id="PTHR30514">
    <property type="entry name" value="GLUCOKINASE"/>
    <property type="match status" value="1"/>
</dbReference>
<dbReference type="GO" id="GO:0003677">
    <property type="term" value="F:DNA binding"/>
    <property type="evidence" value="ECO:0007669"/>
    <property type="project" value="InterPro"/>
</dbReference>
<comment type="caution">
    <text evidence="2">The sequence shown here is derived from an EMBL/GenBank/DDBJ whole genome shotgun (WGS) entry which is preliminary data.</text>
</comment>
<dbReference type="InterPro" id="IPR009057">
    <property type="entry name" value="Homeodomain-like_sf"/>
</dbReference>
<dbReference type="PANTHER" id="PTHR30514:SF18">
    <property type="entry name" value="RPIR-FAMILY TRANSCRIPTIONAL REGULATOR"/>
    <property type="match status" value="1"/>
</dbReference>
<dbReference type="GO" id="GO:0097367">
    <property type="term" value="F:carbohydrate derivative binding"/>
    <property type="evidence" value="ECO:0007669"/>
    <property type="project" value="InterPro"/>
</dbReference>
<protein>
    <submittedName>
        <fullName evidence="2">MurR/RpiR family transcriptional regulator</fullName>
    </submittedName>
</protein>
<dbReference type="SUPFAM" id="SSF53697">
    <property type="entry name" value="SIS domain"/>
    <property type="match status" value="1"/>
</dbReference>
<sequence length="276" mass="29679">MMPISLFKQGVAYTQAEHTIIDFITSNPTEFLVMPIQQLAARLGVSDATVSRFARHAGFRDFKELKATVAANTLGPAEKIAASIEGGPTSPRAFLERQQSYLGITAERIDEKAFTQAARTLAGASLVLIHGKGAASCCAELLRFRLSRFSKRVVVVPPAGSELFEGLVHMDKGSALVTFGFQRLPEESRIAIEHARSVGATSILFTSRALHGAGAEPDIELVAYRGEPLEYHSMAGAVALVDALVVAVAAQLDGSATDELERLRALKRAYESTLPR</sequence>
<dbReference type="InterPro" id="IPR001347">
    <property type="entry name" value="SIS_dom"/>
</dbReference>
<name>A0A921LRZ5_9ACTN</name>
<dbReference type="InterPro" id="IPR047640">
    <property type="entry name" value="RpiR-like"/>
</dbReference>
<evidence type="ECO:0000259" key="1">
    <source>
        <dbReference type="PROSITE" id="PS51071"/>
    </source>
</evidence>
<gene>
    <name evidence="2" type="ORF">K8U80_09055</name>
</gene>
<dbReference type="Pfam" id="PF01380">
    <property type="entry name" value="SIS"/>
    <property type="match status" value="1"/>
</dbReference>
<organism evidence="2 3">
    <name type="scientific">Collinsella ihumii</name>
    <dbReference type="NCBI Taxonomy" id="1720204"/>
    <lineage>
        <taxon>Bacteria</taxon>
        <taxon>Bacillati</taxon>
        <taxon>Actinomycetota</taxon>
        <taxon>Coriobacteriia</taxon>
        <taxon>Coriobacteriales</taxon>
        <taxon>Coriobacteriaceae</taxon>
        <taxon>Collinsella</taxon>
    </lineage>
</organism>
<dbReference type="EMBL" id="DYVF01000052">
    <property type="protein sequence ID" value="HJG31525.1"/>
    <property type="molecule type" value="Genomic_DNA"/>
</dbReference>
<dbReference type="SUPFAM" id="SSF46689">
    <property type="entry name" value="Homeodomain-like"/>
    <property type="match status" value="1"/>
</dbReference>
<dbReference type="Pfam" id="PF01418">
    <property type="entry name" value="HTH_6"/>
    <property type="match status" value="1"/>
</dbReference>
<proteinExistence type="predicted"/>
<accession>A0A921LRZ5</accession>
<dbReference type="AlphaFoldDB" id="A0A921LRZ5"/>
<feature type="domain" description="HTH rpiR-type" evidence="1">
    <location>
        <begin position="1"/>
        <end position="76"/>
    </location>
</feature>
<dbReference type="Gene3D" id="3.40.50.10490">
    <property type="entry name" value="Glucose-6-phosphate isomerase like protein, domain 1"/>
    <property type="match status" value="1"/>
</dbReference>
<dbReference type="PROSITE" id="PS51071">
    <property type="entry name" value="HTH_RPIR"/>
    <property type="match status" value="1"/>
</dbReference>
<dbReference type="InterPro" id="IPR046348">
    <property type="entry name" value="SIS_dom_sf"/>
</dbReference>